<dbReference type="Proteomes" id="UP001497680">
    <property type="component" value="Unassembled WGS sequence"/>
</dbReference>
<comment type="caution">
    <text evidence="1">The sequence shown here is derived from an EMBL/GenBank/DDBJ whole genome shotgun (WGS) entry which is preliminary data.</text>
</comment>
<gene>
    <name evidence="1" type="ORF">F4821DRAFT_259169</name>
</gene>
<sequence length="740" mass="85053">MSAAMSAQKEPSSQEEWDEVVKNHWENTRYTREREDGQRNHEYATTQDQIRTKLVGLYDQKTQVQQELASIMGLIQQNERLQETIAQKFEDEQTDLTNRRREEDLAQQEWFARSRENATLKESTRPKSSGNRRQSNRDLAPPLPNGAANGAANGAGWTSINGTRRRGRREDEEEPPVDPGNLLSSIYHNPVDDSLNGRAMPLRSSTNRMRPGPTHNGVAGEGDANTQEGYPVNRLKDRPIKPKQRHSLPSLPVGRSPNGKPAGSESASEAKTKSPSARRSLPSAKGSAPPQQSPTPAPSSNMEDITRDRLVLKDDGHFMTEPPMFAGIPLERIDEHHPYWDPKWESLEGIIQPQLDRWRERLELVKQQPDVVRHTVFLANRQVNRGLAIMDFLRDGQWHPFQFVSKEIVNDIYKTFINYDTIFRLVNVHEELKKFDLDMTPLDWLRQRMYDLAASEGDKFNISKVIHDMYHDALLKHLRVKNGYGNIGRPSGYKLHEKDPAKAAEKAAAKAAKAAKKEAMGSVRRKARRSIGQVDHDDTPSLDGIQKGTEQMHQEFLEPVTPRLQKRQRLEPAPVKVEEPEDDNLEYDGWTSTDSFSAGRIMHLDWRVYQIKTRDLTTSTEVTQYWTWKQDKNLFEHQVLRDVFPKVTWGFYQKPIDFNLALEEIKEIRYAPDSQKIIVSVKDEERGDILAYFKRVRTKKRFLTFTKKKGVKLVKSTGLELENIWDTTESRQLPNEDSDT</sequence>
<protein>
    <submittedName>
        <fullName evidence="1">Uncharacterized protein</fullName>
    </submittedName>
</protein>
<organism evidence="1 2">
    <name type="scientific">Hypoxylon rubiginosum</name>
    <dbReference type="NCBI Taxonomy" id="110542"/>
    <lineage>
        <taxon>Eukaryota</taxon>
        <taxon>Fungi</taxon>
        <taxon>Dikarya</taxon>
        <taxon>Ascomycota</taxon>
        <taxon>Pezizomycotina</taxon>
        <taxon>Sordariomycetes</taxon>
        <taxon>Xylariomycetidae</taxon>
        <taxon>Xylariales</taxon>
        <taxon>Hypoxylaceae</taxon>
        <taxon>Hypoxylon</taxon>
    </lineage>
</organism>
<accession>A0ACC0D3A3</accession>
<evidence type="ECO:0000313" key="1">
    <source>
        <dbReference type="EMBL" id="KAI6087211.1"/>
    </source>
</evidence>
<evidence type="ECO:0000313" key="2">
    <source>
        <dbReference type="Proteomes" id="UP001497680"/>
    </source>
</evidence>
<keyword evidence="2" id="KW-1185">Reference proteome</keyword>
<name>A0ACC0D3A3_9PEZI</name>
<proteinExistence type="predicted"/>
<reference evidence="1 2" key="1">
    <citation type="journal article" date="2022" name="New Phytol.">
        <title>Ecological generalism drives hyperdiversity of secondary metabolite gene clusters in xylarialean endophytes.</title>
        <authorList>
            <person name="Franco M.E.E."/>
            <person name="Wisecaver J.H."/>
            <person name="Arnold A.E."/>
            <person name="Ju Y.M."/>
            <person name="Slot J.C."/>
            <person name="Ahrendt S."/>
            <person name="Moore L.P."/>
            <person name="Eastman K.E."/>
            <person name="Scott K."/>
            <person name="Konkel Z."/>
            <person name="Mondo S.J."/>
            <person name="Kuo A."/>
            <person name="Hayes R.D."/>
            <person name="Haridas S."/>
            <person name="Andreopoulos B."/>
            <person name="Riley R."/>
            <person name="LaButti K."/>
            <person name="Pangilinan J."/>
            <person name="Lipzen A."/>
            <person name="Amirebrahimi M."/>
            <person name="Yan J."/>
            <person name="Adam C."/>
            <person name="Keymanesh K."/>
            <person name="Ng V."/>
            <person name="Louie K."/>
            <person name="Northen T."/>
            <person name="Drula E."/>
            <person name="Henrissat B."/>
            <person name="Hsieh H.M."/>
            <person name="Youens-Clark K."/>
            <person name="Lutzoni F."/>
            <person name="Miadlikowska J."/>
            <person name="Eastwood D.C."/>
            <person name="Hamelin R.C."/>
            <person name="Grigoriev I.V."/>
            <person name="U'Ren J.M."/>
        </authorList>
    </citation>
    <scope>NUCLEOTIDE SEQUENCE [LARGE SCALE GENOMIC DNA]</scope>
    <source>
        <strain evidence="1 2">ER1909</strain>
    </source>
</reference>
<dbReference type="EMBL" id="MU394309">
    <property type="protein sequence ID" value="KAI6087211.1"/>
    <property type="molecule type" value="Genomic_DNA"/>
</dbReference>